<accession>A0A5C4MC61</accession>
<name>A0A5C4MC61_9ACTN</name>
<dbReference type="EMBL" id="VDFR01000145">
    <property type="protein sequence ID" value="TNC35590.1"/>
    <property type="molecule type" value="Genomic_DNA"/>
</dbReference>
<sequence>MRFKKSQLLLHRHHPSSLYLYASKRELMLQSDYYEPGLQHRSEALQLLCMAAESFLDCELLTERAPAWSRMQLLQYAEWRRDVTPEQCGSAPLLRA</sequence>
<organism evidence="1 2">
    <name type="scientific">Mumia zhuanghuii</name>
    <dbReference type="NCBI Taxonomy" id="2585211"/>
    <lineage>
        <taxon>Bacteria</taxon>
        <taxon>Bacillati</taxon>
        <taxon>Actinomycetota</taxon>
        <taxon>Actinomycetes</taxon>
        <taxon>Propionibacteriales</taxon>
        <taxon>Nocardioidaceae</taxon>
        <taxon>Mumia</taxon>
    </lineage>
</organism>
<comment type="caution">
    <text evidence="1">The sequence shown here is derived from an EMBL/GenBank/DDBJ whole genome shotgun (WGS) entry which is preliminary data.</text>
</comment>
<protein>
    <submittedName>
        <fullName evidence="1">Uncharacterized protein</fullName>
    </submittedName>
</protein>
<dbReference type="Proteomes" id="UP000306740">
    <property type="component" value="Unassembled WGS sequence"/>
</dbReference>
<reference evidence="1 2" key="1">
    <citation type="submission" date="2019-05" db="EMBL/GenBank/DDBJ databases">
        <title>Mumia sp. nov., isolated from the intestinal contents of plateau pika (Ochotona curzoniae) in the Qinghai-Tibet plateau of China.</title>
        <authorList>
            <person name="Tian Z."/>
        </authorList>
    </citation>
    <scope>NUCLEOTIDE SEQUENCE [LARGE SCALE GENOMIC DNA]</scope>
    <source>
        <strain evidence="2">527</strain>
    </source>
</reference>
<gene>
    <name evidence="1" type="ORF">FHE65_26955</name>
</gene>
<evidence type="ECO:0000313" key="2">
    <source>
        <dbReference type="Proteomes" id="UP000306740"/>
    </source>
</evidence>
<dbReference type="AlphaFoldDB" id="A0A5C4MC61"/>
<dbReference type="RefSeq" id="WP_139106951.1">
    <property type="nucleotide sequence ID" value="NZ_VDFR01000145.1"/>
</dbReference>
<proteinExistence type="predicted"/>
<evidence type="ECO:0000313" key="1">
    <source>
        <dbReference type="EMBL" id="TNC35590.1"/>
    </source>
</evidence>